<gene>
    <name evidence="3" type="ORF">TGEB3V08_LOCUS6118</name>
</gene>
<sequence>MFQNTFQSGFLSILYSCGSRPLAIWGQKVRNGHIKRITDQEVKSLVLELAGTNVATTYIYCPPDPKGSLAIKLPFLVMILKNMNRYFTFEIQVVDDKDMRRRFRVSNYQSTTRIHANCRIRRIYFSDRLYSEDELPADFKLYVPSSTGPTKPKSKVPPPPPPGTKKRHPEQSEDVLLSSPGQRESLENVHKGPVGSQEDRQDQSIMKQSSDKGPVGSLEDRQDQSIIEAVQRQRTCWVPGRQTGSKYYEAVQRQRICWVPGRQTGSKYYEAVQ</sequence>
<proteinExistence type="predicted"/>
<evidence type="ECO:0000313" key="3">
    <source>
        <dbReference type="EMBL" id="CAD7595647.1"/>
    </source>
</evidence>
<evidence type="ECO:0000259" key="2">
    <source>
        <dbReference type="Pfam" id="PF05018"/>
    </source>
</evidence>
<feature type="region of interest" description="Disordered" evidence="1">
    <location>
        <begin position="143"/>
        <end position="221"/>
    </location>
</feature>
<dbReference type="EMBL" id="OE841417">
    <property type="protein sequence ID" value="CAD7595647.1"/>
    <property type="molecule type" value="Genomic_DNA"/>
</dbReference>
<dbReference type="Pfam" id="PF05018">
    <property type="entry name" value="CFA20_dom"/>
    <property type="match status" value="1"/>
</dbReference>
<accession>A0A7R9K0W0</accession>
<evidence type="ECO:0000256" key="1">
    <source>
        <dbReference type="SAM" id="MobiDB-lite"/>
    </source>
</evidence>
<dbReference type="AlphaFoldDB" id="A0A7R9K0W0"/>
<name>A0A7R9K0W0_TIMGE</name>
<organism evidence="3">
    <name type="scientific">Timema genevievae</name>
    <name type="common">Walking stick</name>
    <dbReference type="NCBI Taxonomy" id="629358"/>
    <lineage>
        <taxon>Eukaryota</taxon>
        <taxon>Metazoa</taxon>
        <taxon>Ecdysozoa</taxon>
        <taxon>Arthropoda</taxon>
        <taxon>Hexapoda</taxon>
        <taxon>Insecta</taxon>
        <taxon>Pterygota</taxon>
        <taxon>Neoptera</taxon>
        <taxon>Polyneoptera</taxon>
        <taxon>Phasmatodea</taxon>
        <taxon>Timematodea</taxon>
        <taxon>Timematoidea</taxon>
        <taxon>Timematidae</taxon>
        <taxon>Timema</taxon>
    </lineage>
</organism>
<feature type="domain" description="CFA20" evidence="2">
    <location>
        <begin position="1"/>
        <end position="114"/>
    </location>
</feature>
<reference evidence="3" key="1">
    <citation type="submission" date="2020-11" db="EMBL/GenBank/DDBJ databases">
        <authorList>
            <person name="Tran Van P."/>
        </authorList>
    </citation>
    <scope>NUCLEOTIDE SEQUENCE</scope>
</reference>
<dbReference type="InterPro" id="IPR007714">
    <property type="entry name" value="CFA20_dom"/>
</dbReference>
<dbReference type="InterPro" id="IPR040441">
    <property type="entry name" value="CFA20/CFAP20DC"/>
</dbReference>
<dbReference type="PANTHER" id="PTHR12458">
    <property type="entry name" value="ORF PROTEIN"/>
    <property type="match status" value="1"/>
</dbReference>
<protein>
    <recommendedName>
        <fullName evidence="2">CFA20 domain-containing protein</fullName>
    </recommendedName>
</protein>